<accession>A0A382XD10</accession>
<dbReference type="AlphaFoldDB" id="A0A382XD10"/>
<name>A0A382XD10_9ZZZZ</name>
<organism evidence="1">
    <name type="scientific">marine metagenome</name>
    <dbReference type="NCBI Taxonomy" id="408172"/>
    <lineage>
        <taxon>unclassified sequences</taxon>
        <taxon>metagenomes</taxon>
        <taxon>ecological metagenomes</taxon>
    </lineage>
</organism>
<dbReference type="EMBL" id="UINC01166656">
    <property type="protein sequence ID" value="SVD68729.1"/>
    <property type="molecule type" value="Genomic_DNA"/>
</dbReference>
<proteinExistence type="predicted"/>
<protein>
    <submittedName>
        <fullName evidence="1">Uncharacterized protein</fullName>
    </submittedName>
</protein>
<feature type="non-terminal residue" evidence="1">
    <location>
        <position position="24"/>
    </location>
</feature>
<gene>
    <name evidence="1" type="ORF">METZ01_LOCUS421583</name>
</gene>
<sequence>MVLGVATGGVAVYVLNFKPRHRSK</sequence>
<reference evidence="1" key="1">
    <citation type="submission" date="2018-05" db="EMBL/GenBank/DDBJ databases">
        <authorList>
            <person name="Lanie J.A."/>
            <person name="Ng W.-L."/>
            <person name="Kazmierczak K.M."/>
            <person name="Andrzejewski T.M."/>
            <person name="Davidsen T.M."/>
            <person name="Wayne K.J."/>
            <person name="Tettelin H."/>
            <person name="Glass J.I."/>
            <person name="Rusch D."/>
            <person name="Podicherti R."/>
            <person name="Tsui H.-C.T."/>
            <person name="Winkler M.E."/>
        </authorList>
    </citation>
    <scope>NUCLEOTIDE SEQUENCE</scope>
</reference>
<evidence type="ECO:0000313" key="1">
    <source>
        <dbReference type="EMBL" id="SVD68729.1"/>
    </source>
</evidence>